<evidence type="ECO:0000256" key="12">
    <source>
        <dbReference type="ARBA" id="ARBA00023239"/>
    </source>
</evidence>
<dbReference type="UniPathway" id="UPA00659"/>
<dbReference type="PANTHER" id="PTHR43612">
    <property type="entry name" value="TRIFUNCTIONAL ENZYME SUBUNIT ALPHA"/>
    <property type="match status" value="1"/>
</dbReference>
<evidence type="ECO:0000256" key="4">
    <source>
        <dbReference type="ARBA" id="ARBA00012076"/>
    </source>
</evidence>
<dbReference type="Gene3D" id="3.90.226.10">
    <property type="entry name" value="2-enoyl-CoA Hydratase, Chain A, domain 1"/>
    <property type="match status" value="1"/>
</dbReference>
<accession>A0A1Y6IRP1</accession>
<dbReference type="Proteomes" id="UP001283366">
    <property type="component" value="Unassembled WGS sequence"/>
</dbReference>
<keyword evidence="6" id="KW-0276">Fatty acid metabolism</keyword>
<dbReference type="PROSITE" id="PS00067">
    <property type="entry name" value="3HCDH"/>
    <property type="match status" value="1"/>
</dbReference>
<evidence type="ECO:0000313" key="21">
    <source>
        <dbReference type="Proteomes" id="UP001283366"/>
    </source>
</evidence>
<evidence type="ECO:0000256" key="3">
    <source>
        <dbReference type="ARBA" id="ARBA00008750"/>
    </source>
</evidence>
<proteinExistence type="inferred from homology"/>
<dbReference type="NCBIfam" id="NF008363">
    <property type="entry name" value="PRK11154.1"/>
    <property type="match status" value="1"/>
</dbReference>
<dbReference type="InterPro" id="IPR006108">
    <property type="entry name" value="3HC_DH_C"/>
</dbReference>
<dbReference type="RefSeq" id="WP_087479718.1">
    <property type="nucleotide sequence ID" value="NZ_AP024883.1"/>
</dbReference>
<dbReference type="GO" id="GO:0006635">
    <property type="term" value="P:fatty acid beta-oxidation"/>
    <property type="evidence" value="ECO:0007669"/>
    <property type="project" value="UniProtKB-UniPathway"/>
</dbReference>
<evidence type="ECO:0000256" key="2">
    <source>
        <dbReference type="ARBA" id="ARBA00007005"/>
    </source>
</evidence>
<dbReference type="InterPro" id="IPR029045">
    <property type="entry name" value="ClpP/crotonase-like_dom_sf"/>
</dbReference>
<comment type="similarity">
    <text evidence="2">In the central section; belongs to the 3-hydroxyacyl-CoA dehydrogenase family.</text>
</comment>
<dbReference type="NCBIfam" id="TIGR02440">
    <property type="entry name" value="FadJ"/>
    <property type="match status" value="1"/>
</dbReference>
<dbReference type="Pfam" id="PF00725">
    <property type="entry name" value="3HCDH"/>
    <property type="match status" value="1"/>
</dbReference>
<keyword evidence="11 18" id="KW-0413">Isomerase</keyword>
<dbReference type="InterPro" id="IPR006176">
    <property type="entry name" value="3-OHacyl-CoA_DH_NAD-bd"/>
</dbReference>
<evidence type="ECO:0000256" key="1">
    <source>
        <dbReference type="ARBA" id="ARBA00005005"/>
    </source>
</evidence>
<evidence type="ECO:0000259" key="16">
    <source>
        <dbReference type="Pfam" id="PF00725"/>
    </source>
</evidence>
<keyword evidence="10" id="KW-0443">Lipid metabolism</keyword>
<evidence type="ECO:0000256" key="13">
    <source>
        <dbReference type="ARBA" id="ARBA00023268"/>
    </source>
</evidence>
<dbReference type="SUPFAM" id="SSF51735">
    <property type="entry name" value="NAD(P)-binding Rossmann-fold domains"/>
    <property type="match status" value="1"/>
</dbReference>
<evidence type="ECO:0000256" key="8">
    <source>
        <dbReference type="ARBA" id="ARBA00023002"/>
    </source>
</evidence>
<dbReference type="EMBL" id="FXXI01000001">
    <property type="protein sequence ID" value="SMR99711.1"/>
    <property type="molecule type" value="Genomic_DNA"/>
</dbReference>
<evidence type="ECO:0000313" key="20">
    <source>
        <dbReference type="Proteomes" id="UP000196125"/>
    </source>
</evidence>
<dbReference type="Pfam" id="PF02737">
    <property type="entry name" value="3HCDH_N"/>
    <property type="match status" value="1"/>
</dbReference>
<dbReference type="PROSITE" id="PS00166">
    <property type="entry name" value="ENOYL_COA_HYDRATASE"/>
    <property type="match status" value="1"/>
</dbReference>
<evidence type="ECO:0000256" key="5">
    <source>
        <dbReference type="ARBA" id="ARBA00022490"/>
    </source>
</evidence>
<organism evidence="19 20">
    <name type="scientific">Vibrio mangrovi</name>
    <dbReference type="NCBI Taxonomy" id="474394"/>
    <lineage>
        <taxon>Bacteria</taxon>
        <taxon>Pseudomonadati</taxon>
        <taxon>Pseudomonadota</taxon>
        <taxon>Gammaproteobacteria</taxon>
        <taxon>Vibrionales</taxon>
        <taxon>Vibrionaceae</taxon>
        <taxon>Vibrio</taxon>
    </lineage>
</organism>
<dbReference type="FunFam" id="3.40.50.720:FF:000009">
    <property type="entry name" value="Fatty oxidation complex, alpha subunit"/>
    <property type="match status" value="1"/>
</dbReference>
<evidence type="ECO:0000256" key="9">
    <source>
        <dbReference type="ARBA" id="ARBA00023027"/>
    </source>
</evidence>
<dbReference type="Pfam" id="PF00378">
    <property type="entry name" value="ECH_1"/>
    <property type="match status" value="1"/>
</dbReference>
<feature type="domain" description="3-hydroxyacyl-CoA dehydrogenase NAD binding" evidence="17">
    <location>
        <begin position="314"/>
        <end position="493"/>
    </location>
</feature>
<evidence type="ECO:0000256" key="7">
    <source>
        <dbReference type="ARBA" id="ARBA00022963"/>
    </source>
</evidence>
<evidence type="ECO:0000256" key="14">
    <source>
        <dbReference type="ARBA" id="ARBA00049556"/>
    </source>
</evidence>
<dbReference type="InterPro" id="IPR050136">
    <property type="entry name" value="FA_oxidation_alpha_subunit"/>
</dbReference>
<dbReference type="EMBL" id="JAWRCO010000001">
    <property type="protein sequence ID" value="MDW6003497.1"/>
    <property type="molecule type" value="Genomic_DNA"/>
</dbReference>
<dbReference type="GO" id="GO:0070403">
    <property type="term" value="F:NAD+ binding"/>
    <property type="evidence" value="ECO:0007669"/>
    <property type="project" value="InterPro"/>
</dbReference>
<comment type="similarity">
    <text evidence="15">Belongs to the enoyl-CoA hydratase/isomerase family.</text>
</comment>
<dbReference type="Gene3D" id="3.40.50.720">
    <property type="entry name" value="NAD(P)-binding Rossmann-like Domain"/>
    <property type="match status" value="1"/>
</dbReference>
<evidence type="ECO:0000256" key="10">
    <source>
        <dbReference type="ARBA" id="ARBA00023098"/>
    </source>
</evidence>
<dbReference type="InterPro" id="IPR036291">
    <property type="entry name" value="NAD(P)-bd_dom_sf"/>
</dbReference>
<dbReference type="CDD" id="cd06558">
    <property type="entry name" value="crotonase-like"/>
    <property type="match status" value="1"/>
</dbReference>
<protein>
    <recommendedName>
        <fullName evidence="4">enoyl-CoA hydratase</fullName>
        <ecNumber evidence="4">4.2.1.17</ecNumber>
    </recommendedName>
</protein>
<dbReference type="FunFam" id="3.90.226.10:FF:000011">
    <property type="entry name" value="Fatty acid oxidation complex subunit alpha"/>
    <property type="match status" value="1"/>
</dbReference>
<evidence type="ECO:0000259" key="17">
    <source>
        <dbReference type="Pfam" id="PF02737"/>
    </source>
</evidence>
<reference evidence="18 21" key="2">
    <citation type="submission" date="2023-11" db="EMBL/GenBank/DDBJ databases">
        <title>Plant-associative lifestyle of Vibrio porteresiae and its evolutionary dynamics.</title>
        <authorList>
            <person name="Rameshkumar N."/>
            <person name="Kirti K."/>
        </authorList>
    </citation>
    <scope>NUCLEOTIDE SEQUENCE [LARGE SCALE GENOMIC DNA]</scope>
    <source>
        <strain evidence="18 21">MSSRF38</strain>
    </source>
</reference>
<evidence type="ECO:0000313" key="18">
    <source>
        <dbReference type="EMBL" id="MDW6003497.1"/>
    </source>
</evidence>
<dbReference type="OrthoDB" id="5389341at2"/>
<keyword evidence="8 18" id="KW-0560">Oxidoreductase</keyword>
<dbReference type="InterPro" id="IPR008927">
    <property type="entry name" value="6-PGluconate_DH-like_C_sf"/>
</dbReference>
<evidence type="ECO:0000256" key="6">
    <source>
        <dbReference type="ARBA" id="ARBA00022832"/>
    </source>
</evidence>
<comment type="catalytic activity">
    <reaction evidence="14">
        <text>a (3S)-3-hydroxyacyl-CoA + NAD(+) = a 3-oxoacyl-CoA + NADH + H(+)</text>
        <dbReference type="Rhea" id="RHEA:22432"/>
        <dbReference type="ChEBI" id="CHEBI:15378"/>
        <dbReference type="ChEBI" id="CHEBI:57318"/>
        <dbReference type="ChEBI" id="CHEBI:57540"/>
        <dbReference type="ChEBI" id="CHEBI:57945"/>
        <dbReference type="ChEBI" id="CHEBI:90726"/>
        <dbReference type="EC" id="1.1.1.35"/>
    </reaction>
</comment>
<dbReference type="GO" id="GO:0008692">
    <property type="term" value="F:3-hydroxybutyryl-CoA epimerase activity"/>
    <property type="evidence" value="ECO:0007669"/>
    <property type="project" value="InterPro"/>
</dbReference>
<keyword evidence="9" id="KW-0520">NAD</keyword>
<dbReference type="InterPro" id="IPR018376">
    <property type="entry name" value="Enoyl-CoA_hyd/isom_CS"/>
</dbReference>
<dbReference type="InterPro" id="IPR001753">
    <property type="entry name" value="Enoyl-CoA_hydra/iso"/>
</dbReference>
<dbReference type="SUPFAM" id="SSF48179">
    <property type="entry name" value="6-phosphogluconate dehydrogenase C-terminal domain-like"/>
    <property type="match status" value="2"/>
</dbReference>
<evidence type="ECO:0000256" key="11">
    <source>
        <dbReference type="ARBA" id="ARBA00023235"/>
    </source>
</evidence>
<dbReference type="PANTHER" id="PTHR43612:SF3">
    <property type="entry name" value="TRIFUNCTIONAL ENZYME SUBUNIT ALPHA, MITOCHONDRIAL"/>
    <property type="match status" value="1"/>
</dbReference>
<keyword evidence="13" id="KW-0511">Multifunctional enzyme</keyword>
<evidence type="ECO:0000256" key="15">
    <source>
        <dbReference type="RuleBase" id="RU003707"/>
    </source>
</evidence>
<reference evidence="19 20" key="1">
    <citation type="submission" date="2017-05" db="EMBL/GenBank/DDBJ databases">
        <authorList>
            <person name="Song R."/>
            <person name="Chenine A.L."/>
            <person name="Ruprecht R.M."/>
        </authorList>
    </citation>
    <scope>NUCLEOTIDE SEQUENCE [LARGE SCALE GENOMIC DNA]</scope>
    <source>
        <strain evidence="19 20">CECT 7927</strain>
    </source>
</reference>
<dbReference type="SUPFAM" id="SSF52096">
    <property type="entry name" value="ClpP/crotonase"/>
    <property type="match status" value="1"/>
</dbReference>
<dbReference type="GO" id="GO:0004300">
    <property type="term" value="F:enoyl-CoA hydratase activity"/>
    <property type="evidence" value="ECO:0007669"/>
    <property type="project" value="UniProtKB-EC"/>
</dbReference>
<dbReference type="GO" id="GO:0016509">
    <property type="term" value="F:long-chain (3S)-3-hydroxyacyl-CoA dehydrogenase (NAD+) activity"/>
    <property type="evidence" value="ECO:0007669"/>
    <property type="project" value="TreeGrafter"/>
</dbReference>
<dbReference type="InterPro" id="IPR006180">
    <property type="entry name" value="3-OHacyl-CoA_DH_CS"/>
</dbReference>
<keyword evidence="5" id="KW-0963">Cytoplasm</keyword>
<comment type="pathway">
    <text evidence="1">Lipid metabolism; fatty acid beta-oxidation.</text>
</comment>
<evidence type="ECO:0000313" key="19">
    <source>
        <dbReference type="EMBL" id="SMR99711.1"/>
    </source>
</evidence>
<name>A0A1Y6IRP1_9VIBR</name>
<keyword evidence="7" id="KW-0442">Lipid degradation</keyword>
<dbReference type="Proteomes" id="UP000196125">
    <property type="component" value="Unassembled WGS sequence"/>
</dbReference>
<sequence>MPDTHSFHLTIEDELAWLAIDVPGESMNTLKATFVDEIEAIIATLSQSSQSLKGLVIYSRKPDNFIAGADIHMIEQCSSAEDAAHLAKMGQDIFRKIEALPFPVVAAIHGACLGGGLELALACDYRVCSDDPGTSLGLPEVQLGLLPGSGGTQRLPRIIGLLPALDLILTGKKVRSHKARKLGLVNACVAKDGLLNAARMVVEKPAEFKIRSGWKKRLTSWVLSLKPIRQWVINQARKKAQSKARNHYPAIDMILDVIQQGLEKGLEAGLKQESQAFGTLAMTPESRALRSIFLGTTALKREMKTDETVKDIRHVSVLGGGLMGAGIGYVTVDKARKPLRIKDVSHQGVLHAFQYIYQRLNKKCQRKYMTESDVRSAMASVSGGIDFSGFDQTDLVVEAVFEDLKLKQEMVASVEAHTKESTIFASNTSSLPIHEIAANAARPENIVGLHYFSPVEKMPLVEVIPHQGTAPETVATVVRLAYQQGKTPIIVQDSAGFYVNRILAPYINGAVQCLLDGEPIEKIDQALIDFGFPVGPMTLLDEVGFDVAFKISPILVRELGERFQTPPALEQLISDGRKGRKSGLGFYRYKGKEKRPDQSIYRQLKIRENAQLSHQDIALRCILPLLNEAAMCLEQSVIRNARDGDIGAIFGIGFPPFLGGPFRYMDQMGLQQIVDQMQALSGDLCQPCPALLARLENNQTFYSD</sequence>
<keyword evidence="12 18" id="KW-0456">Lyase</keyword>
<dbReference type="Gene3D" id="1.10.1040.50">
    <property type="match status" value="1"/>
</dbReference>
<dbReference type="EC" id="4.2.1.17" evidence="4"/>
<comment type="similarity">
    <text evidence="3">In the N-terminal section; belongs to the enoyl-CoA hydratase/isomerase family.</text>
</comment>
<feature type="domain" description="3-hydroxyacyl-CoA dehydrogenase C-terminal" evidence="16">
    <location>
        <begin position="496"/>
        <end position="589"/>
    </location>
</feature>
<dbReference type="AlphaFoldDB" id="A0A1Y6IRP1"/>
<gene>
    <name evidence="19" type="primary">fadJ</name>
    <name evidence="18" type="ORF">SBX37_11625</name>
    <name evidence="19" type="ORF">VIM7927_00939</name>
</gene>
<keyword evidence="21" id="KW-1185">Reference proteome</keyword>
<dbReference type="InterPro" id="IPR012802">
    <property type="entry name" value="FadJ"/>
</dbReference>